<dbReference type="PROSITE" id="PS00211">
    <property type="entry name" value="ABC_TRANSPORTER_1"/>
    <property type="match status" value="1"/>
</dbReference>
<dbReference type="InterPro" id="IPR027417">
    <property type="entry name" value="P-loop_NTPase"/>
</dbReference>
<evidence type="ECO:0000259" key="5">
    <source>
        <dbReference type="PROSITE" id="PS50893"/>
    </source>
</evidence>
<evidence type="ECO:0000313" key="7">
    <source>
        <dbReference type="Proteomes" id="UP000683520"/>
    </source>
</evidence>
<keyword evidence="4 6" id="KW-0067">ATP-binding</keyword>
<accession>A0ABX8KVU0</accession>
<dbReference type="PANTHER" id="PTHR46743">
    <property type="entry name" value="TEICHOIC ACIDS EXPORT ATP-BINDING PROTEIN TAGH"/>
    <property type="match status" value="1"/>
</dbReference>
<dbReference type="CDD" id="cd03220">
    <property type="entry name" value="ABC_KpsT_Wzt"/>
    <property type="match status" value="1"/>
</dbReference>
<dbReference type="GeneID" id="92748843"/>
<dbReference type="InterPro" id="IPR003439">
    <property type="entry name" value="ABC_transporter-like_ATP-bd"/>
</dbReference>
<keyword evidence="3" id="KW-0547">Nucleotide-binding</keyword>
<proteinExistence type="inferred from homology"/>
<dbReference type="EMBL" id="CP077302">
    <property type="protein sequence ID" value="QXB18816.1"/>
    <property type="molecule type" value="Genomic_DNA"/>
</dbReference>
<dbReference type="PANTHER" id="PTHR46743:SF2">
    <property type="entry name" value="TEICHOIC ACIDS EXPORT ATP-BINDING PROTEIN TAGH"/>
    <property type="match status" value="1"/>
</dbReference>
<evidence type="ECO:0000256" key="4">
    <source>
        <dbReference type="ARBA" id="ARBA00022840"/>
    </source>
</evidence>
<dbReference type="Gene3D" id="3.40.50.300">
    <property type="entry name" value="P-loop containing nucleotide triphosphate hydrolases"/>
    <property type="match status" value="1"/>
</dbReference>
<evidence type="ECO:0000256" key="2">
    <source>
        <dbReference type="ARBA" id="ARBA00022448"/>
    </source>
</evidence>
<name>A0ABX8KVU0_9CORY</name>
<dbReference type="SUPFAM" id="SSF52540">
    <property type="entry name" value="P-loop containing nucleoside triphosphate hydrolases"/>
    <property type="match status" value="1"/>
</dbReference>
<dbReference type="GO" id="GO:0005524">
    <property type="term" value="F:ATP binding"/>
    <property type="evidence" value="ECO:0007669"/>
    <property type="project" value="UniProtKB-KW"/>
</dbReference>
<feature type="domain" description="ABC transporter" evidence="5">
    <location>
        <begin position="1"/>
        <end position="207"/>
    </location>
</feature>
<evidence type="ECO:0000256" key="1">
    <source>
        <dbReference type="ARBA" id="ARBA00005417"/>
    </source>
</evidence>
<dbReference type="InterPro" id="IPR050683">
    <property type="entry name" value="Bact_Polysacc_Export_ATP-bd"/>
</dbReference>
<dbReference type="InterPro" id="IPR003593">
    <property type="entry name" value="AAA+_ATPase"/>
</dbReference>
<comment type="similarity">
    <text evidence="1">Belongs to the ABC transporter superfamily.</text>
</comment>
<dbReference type="RefSeq" id="WP_167594457.1">
    <property type="nucleotide sequence ID" value="NZ_CP047198.1"/>
</dbReference>
<sequence length="232" mass="24831">MDALKNISFVARQGESIGIIGRNGSGKSTLLRLVGGGEAPSNGKIFVRHQPTLLGVAPALQSWLTGEQNIYLGCLALGMKPDEAKAAVPEIAEWAELGEAALRPMGTYSSGMSAKLSFAISTAVKPEVLLVDETLSTGDAAFAKKAQARMNELLERAGNLFLVSHSTSMIEGTCERGIWIHQGELIEDGDCGEVIADYRAFTNLLSDGKVDEANRLMQEVRSNNHEPCIELS</sequence>
<reference evidence="6 7" key="1">
    <citation type="submission" date="2021-06" db="EMBL/GenBank/DDBJ databases">
        <title>FDA dAtabase for Regulatory Grade micrObial Sequences (FDA-ARGOS): Supporting development and validation of Infectious Disease Dx tests.</title>
        <authorList>
            <person name="Sproer C."/>
            <person name="Gronow S."/>
            <person name="Severitt S."/>
            <person name="Schroder I."/>
            <person name="Tallon L."/>
            <person name="Sadzewicz L."/>
            <person name="Zhao X."/>
            <person name="Boylan J."/>
            <person name="Ott S."/>
            <person name="Bowen H."/>
            <person name="Vavikolanu K."/>
            <person name="Mehta A."/>
            <person name="Aluvathingal J."/>
            <person name="Nadendla S."/>
            <person name="Lowell S."/>
            <person name="Myers T."/>
            <person name="Yan Y."/>
        </authorList>
    </citation>
    <scope>NUCLEOTIDE SEQUENCE [LARGE SCALE GENOMIC DNA]</scope>
    <source>
        <strain evidence="6 7">FDAARGOS 1425</strain>
    </source>
</reference>
<protein>
    <submittedName>
        <fullName evidence="6">ABC transporter ATP-binding protein</fullName>
    </submittedName>
</protein>
<keyword evidence="2" id="KW-0813">Transport</keyword>
<gene>
    <name evidence="6" type="ORF">I6L55_01480</name>
</gene>
<dbReference type="SMART" id="SM00382">
    <property type="entry name" value="AAA"/>
    <property type="match status" value="1"/>
</dbReference>
<dbReference type="InterPro" id="IPR017871">
    <property type="entry name" value="ABC_transporter-like_CS"/>
</dbReference>
<dbReference type="PROSITE" id="PS50893">
    <property type="entry name" value="ABC_TRANSPORTER_2"/>
    <property type="match status" value="1"/>
</dbReference>
<organism evidence="6 7">
    <name type="scientific">Corynebacterium coyleae</name>
    <dbReference type="NCBI Taxonomy" id="53374"/>
    <lineage>
        <taxon>Bacteria</taxon>
        <taxon>Bacillati</taxon>
        <taxon>Actinomycetota</taxon>
        <taxon>Actinomycetes</taxon>
        <taxon>Mycobacteriales</taxon>
        <taxon>Corynebacteriaceae</taxon>
        <taxon>Corynebacterium</taxon>
    </lineage>
</organism>
<dbReference type="Proteomes" id="UP000683520">
    <property type="component" value="Chromosome"/>
</dbReference>
<evidence type="ECO:0000313" key="6">
    <source>
        <dbReference type="EMBL" id="QXB18816.1"/>
    </source>
</evidence>
<evidence type="ECO:0000256" key="3">
    <source>
        <dbReference type="ARBA" id="ARBA00022741"/>
    </source>
</evidence>
<dbReference type="Pfam" id="PF00005">
    <property type="entry name" value="ABC_tran"/>
    <property type="match status" value="1"/>
</dbReference>
<dbReference type="InterPro" id="IPR015860">
    <property type="entry name" value="ABC_transpr_TagH-like"/>
</dbReference>
<keyword evidence="7" id="KW-1185">Reference proteome</keyword>